<dbReference type="InterPro" id="IPR010982">
    <property type="entry name" value="Lambda_DNA-bd_dom_sf"/>
</dbReference>
<dbReference type="Pfam" id="PF01381">
    <property type="entry name" value="HTH_3"/>
    <property type="match status" value="1"/>
</dbReference>
<dbReference type="InterPro" id="IPR050807">
    <property type="entry name" value="TransReg_Diox_bact_type"/>
</dbReference>
<dbReference type="Proteomes" id="UP001057877">
    <property type="component" value="Chromosome"/>
</dbReference>
<protein>
    <submittedName>
        <fullName evidence="4">Helix-turn-helix domain-containing protein</fullName>
    </submittedName>
</protein>
<accession>A0ABY5SC33</accession>
<feature type="domain" description="Sin" evidence="3">
    <location>
        <begin position="65"/>
        <end position="103"/>
    </location>
</feature>
<dbReference type="InterPro" id="IPR001387">
    <property type="entry name" value="Cro/C1-type_HTH"/>
</dbReference>
<dbReference type="PANTHER" id="PTHR46797">
    <property type="entry name" value="HTH-TYPE TRANSCRIPTIONAL REGULATOR"/>
    <property type="match status" value="1"/>
</dbReference>
<name>A0ABY5SC33_9BACL</name>
<dbReference type="SUPFAM" id="SSF47406">
    <property type="entry name" value="SinR repressor dimerisation domain-like"/>
    <property type="match status" value="1"/>
</dbReference>
<evidence type="ECO:0000313" key="4">
    <source>
        <dbReference type="EMBL" id="UVI31509.1"/>
    </source>
</evidence>
<dbReference type="SMART" id="SM00530">
    <property type="entry name" value="HTH_XRE"/>
    <property type="match status" value="1"/>
</dbReference>
<evidence type="ECO:0000313" key="5">
    <source>
        <dbReference type="Proteomes" id="UP001057877"/>
    </source>
</evidence>
<dbReference type="CDD" id="cd00093">
    <property type="entry name" value="HTH_XRE"/>
    <property type="match status" value="1"/>
</dbReference>
<sequence>MTETIGERIKRIRLSKGKSLSELAESAEVAKSYLSNVERGIQSNPSIQFIEKIAATLNISPNALLFDNAADQELDSEWQQLVLDAMASGISKSQFKEFLEFQRWKKTQE</sequence>
<keyword evidence="1" id="KW-0238">DNA-binding</keyword>
<dbReference type="PANTHER" id="PTHR46797:SF13">
    <property type="entry name" value="HTH-TYPE TRANSCRIPTIONAL REGULATOR SINR"/>
    <property type="match status" value="1"/>
</dbReference>
<evidence type="ECO:0000256" key="1">
    <source>
        <dbReference type="ARBA" id="ARBA00023125"/>
    </source>
</evidence>
<feature type="domain" description="HTH cro/C1-type" evidence="2">
    <location>
        <begin position="9"/>
        <end position="64"/>
    </location>
</feature>
<dbReference type="InterPro" id="IPR036281">
    <property type="entry name" value="SinR/SinI_dimer_dom_sf"/>
</dbReference>
<evidence type="ECO:0000259" key="2">
    <source>
        <dbReference type="PROSITE" id="PS50943"/>
    </source>
</evidence>
<dbReference type="Pfam" id="PF08671">
    <property type="entry name" value="SinI"/>
    <property type="match status" value="1"/>
</dbReference>
<dbReference type="SUPFAM" id="SSF47413">
    <property type="entry name" value="lambda repressor-like DNA-binding domains"/>
    <property type="match status" value="1"/>
</dbReference>
<gene>
    <name evidence="4" type="ORF">L1F29_06730</name>
</gene>
<dbReference type="EMBL" id="CP091430">
    <property type="protein sequence ID" value="UVI31509.1"/>
    <property type="molecule type" value="Genomic_DNA"/>
</dbReference>
<dbReference type="Gene3D" id="1.10.260.40">
    <property type="entry name" value="lambda repressor-like DNA-binding domains"/>
    <property type="match status" value="1"/>
</dbReference>
<organism evidence="4 5">
    <name type="scientific">Paenibacillus spongiae</name>
    <dbReference type="NCBI Taxonomy" id="2909671"/>
    <lineage>
        <taxon>Bacteria</taxon>
        <taxon>Bacillati</taxon>
        <taxon>Bacillota</taxon>
        <taxon>Bacilli</taxon>
        <taxon>Bacillales</taxon>
        <taxon>Paenibacillaceae</taxon>
        <taxon>Paenibacillus</taxon>
    </lineage>
</organism>
<evidence type="ECO:0000259" key="3">
    <source>
        <dbReference type="PROSITE" id="PS51500"/>
    </source>
</evidence>
<proteinExistence type="predicted"/>
<dbReference type="InterPro" id="IPR010981">
    <property type="entry name" value="SinR/SinI_dimer_dom"/>
</dbReference>
<keyword evidence="5" id="KW-1185">Reference proteome</keyword>
<dbReference type="PROSITE" id="PS51500">
    <property type="entry name" value="SIN"/>
    <property type="match status" value="1"/>
</dbReference>
<dbReference type="RefSeq" id="WP_258387571.1">
    <property type="nucleotide sequence ID" value="NZ_CP091430.1"/>
</dbReference>
<reference evidence="4" key="1">
    <citation type="submission" date="2022-01" db="EMBL/GenBank/DDBJ databases">
        <title>Paenibacillus spongiae sp. nov., isolated from marine sponge.</title>
        <authorList>
            <person name="Li Z."/>
            <person name="Zhang M."/>
        </authorList>
    </citation>
    <scope>NUCLEOTIDE SEQUENCE</scope>
    <source>
        <strain evidence="4">PHS-Z3</strain>
    </source>
</reference>
<dbReference type="PROSITE" id="PS50943">
    <property type="entry name" value="HTH_CROC1"/>
    <property type="match status" value="1"/>
</dbReference>